<dbReference type="Proteomes" id="UP000637628">
    <property type="component" value="Unassembled WGS sequence"/>
</dbReference>
<comment type="caution">
    <text evidence="2">The sequence shown here is derived from an EMBL/GenBank/DDBJ whole genome shotgun (WGS) entry which is preliminary data.</text>
</comment>
<evidence type="ECO:0000313" key="2">
    <source>
        <dbReference type="EMBL" id="GIE03162.1"/>
    </source>
</evidence>
<organism evidence="2 3">
    <name type="scientific">Paractinoplanes durhamensis</name>
    <dbReference type="NCBI Taxonomy" id="113563"/>
    <lineage>
        <taxon>Bacteria</taxon>
        <taxon>Bacillati</taxon>
        <taxon>Actinomycetota</taxon>
        <taxon>Actinomycetes</taxon>
        <taxon>Micromonosporales</taxon>
        <taxon>Micromonosporaceae</taxon>
        <taxon>Paractinoplanes</taxon>
    </lineage>
</organism>
<evidence type="ECO:0008006" key="4">
    <source>
        <dbReference type="Google" id="ProtNLM"/>
    </source>
</evidence>
<dbReference type="EMBL" id="BOML01000036">
    <property type="protein sequence ID" value="GIE03162.1"/>
    <property type="molecule type" value="Genomic_DNA"/>
</dbReference>
<feature type="transmembrane region" description="Helical" evidence="1">
    <location>
        <begin position="339"/>
        <end position="360"/>
    </location>
</feature>
<dbReference type="SUPFAM" id="SSF63829">
    <property type="entry name" value="Calcium-dependent phosphotriesterase"/>
    <property type="match status" value="1"/>
</dbReference>
<name>A0ABQ3Z002_9ACTN</name>
<dbReference type="RefSeq" id="WP_239132619.1">
    <property type="nucleotide sequence ID" value="NZ_BAAATX010000010.1"/>
</dbReference>
<reference evidence="2 3" key="1">
    <citation type="submission" date="2021-01" db="EMBL/GenBank/DDBJ databases">
        <title>Whole genome shotgun sequence of Actinoplanes durhamensis NBRC 14914.</title>
        <authorList>
            <person name="Komaki H."/>
            <person name="Tamura T."/>
        </authorList>
    </citation>
    <scope>NUCLEOTIDE SEQUENCE [LARGE SCALE GENOMIC DNA]</scope>
    <source>
        <strain evidence="2 3">NBRC 14914</strain>
    </source>
</reference>
<accession>A0ABQ3Z002</accession>
<keyword evidence="1" id="KW-1133">Transmembrane helix</keyword>
<evidence type="ECO:0000256" key="1">
    <source>
        <dbReference type="SAM" id="Phobius"/>
    </source>
</evidence>
<keyword evidence="1" id="KW-0472">Membrane</keyword>
<proteinExistence type="predicted"/>
<gene>
    <name evidence="2" type="ORF">Adu01nite_45120</name>
</gene>
<keyword evidence="1" id="KW-0812">Transmembrane</keyword>
<evidence type="ECO:0000313" key="3">
    <source>
        <dbReference type="Proteomes" id="UP000637628"/>
    </source>
</evidence>
<sequence>MLEWEPMILRGVSVLAAVVLAVGVPGVAFGAEAAAGAQQVCKAGDKRLTELSGLAATGTGYVVVNDGSDEGSHRKIFYLDRKCKVVRTLSYPSRPRDTEDLGLATDGTLWVADIGDNGENRETIGLWRLAAGAKTPKLYRLTYPDGAHNAEALLLTRSGTPIVVTKTVGAASLYEPDGELRADRTTPLREVGTVSLPVTNTANPFGLAGRLVITGGAVSPDGKHAVLRTYADAFEFEVPGDDLAKAITDGTPTPIELPDEPQGESISYTTDGTALLTVSEESGGKPAVLQRYALPNRPAVTTPATSTAPSATSAAPARAQSSAQAAIVPTVTMAHDLPAGLLVTGGVLVLSATILGAFLLRRRG</sequence>
<protein>
    <recommendedName>
        <fullName evidence="4">Esterase-like activity of phytase family protein</fullName>
    </recommendedName>
</protein>
<keyword evidence="3" id="KW-1185">Reference proteome</keyword>